<protein>
    <recommendedName>
        <fullName evidence="10">Glutamine amidotransferase type-2 domain-containing protein</fullName>
    </recommendedName>
</protein>
<dbReference type="SMART" id="SM00053">
    <property type="entry name" value="DYNc"/>
    <property type="match status" value="1"/>
</dbReference>
<evidence type="ECO:0000256" key="3">
    <source>
        <dbReference type="ARBA" id="ARBA00023134"/>
    </source>
</evidence>
<dbReference type="InterPro" id="IPR001401">
    <property type="entry name" value="Dynamin_GTPase"/>
</dbReference>
<dbReference type="PRINTS" id="PR00195">
    <property type="entry name" value="DYNAMIN"/>
</dbReference>
<feature type="domain" description="GED" evidence="6">
    <location>
        <begin position="1355"/>
        <end position="1448"/>
    </location>
</feature>
<evidence type="ECO:0000313" key="8">
    <source>
        <dbReference type="EMBL" id="KAF2968873.1"/>
    </source>
</evidence>
<name>A0A7C8MUH6_9PEZI</name>
<dbReference type="GO" id="GO:0005737">
    <property type="term" value="C:cytoplasm"/>
    <property type="evidence" value="ECO:0007669"/>
    <property type="project" value="TreeGrafter"/>
</dbReference>
<dbReference type="PROSITE" id="PS51388">
    <property type="entry name" value="GED"/>
    <property type="match status" value="1"/>
</dbReference>
<dbReference type="SUPFAM" id="SSF52540">
    <property type="entry name" value="P-loop containing nucleoside triphosphate hydrolases"/>
    <property type="match status" value="1"/>
</dbReference>
<dbReference type="InterPro" id="IPR020850">
    <property type="entry name" value="GED_dom"/>
</dbReference>
<dbReference type="GO" id="GO:0003924">
    <property type="term" value="F:GTPase activity"/>
    <property type="evidence" value="ECO:0007669"/>
    <property type="project" value="InterPro"/>
</dbReference>
<evidence type="ECO:0000256" key="1">
    <source>
        <dbReference type="ARBA" id="ARBA00022741"/>
    </source>
</evidence>
<feature type="region of interest" description="Disordered" evidence="4">
    <location>
        <begin position="733"/>
        <end position="758"/>
    </location>
</feature>
<dbReference type="Gene3D" id="3.60.20.10">
    <property type="entry name" value="Glutamine Phosphoribosylpyrophosphate, subunit 1, domain 1"/>
    <property type="match status" value="1"/>
</dbReference>
<feature type="domain" description="Dynamin-type G" evidence="7">
    <location>
        <begin position="794"/>
        <end position="1062"/>
    </location>
</feature>
<dbReference type="Pfam" id="PF24550">
    <property type="entry name" value="LIS_MGM1"/>
    <property type="match status" value="1"/>
</dbReference>
<dbReference type="InterPro" id="IPR052373">
    <property type="entry name" value="Gamma-glu_amide_hydrolase"/>
</dbReference>
<dbReference type="SUPFAM" id="SSF56235">
    <property type="entry name" value="N-terminal nucleophile aminohydrolases (Ntn hydrolases)"/>
    <property type="match status" value="1"/>
</dbReference>
<dbReference type="CDD" id="cd01908">
    <property type="entry name" value="YafJ"/>
    <property type="match status" value="1"/>
</dbReference>
<sequence length="1472" mass="162243">MSLSNLILKQVGLPGVHLPTILDVYVHTNPNLAESCAGISQAYCINSIDDWNASRGTPTYQYKKSAISFSTHDTTHPTTPFTFILAFDTGVIMCRFLVYRGSDEILLSKLILDPTHSILKQSFDSRLRLDTRRGQNNADGFGIGFYTDPKLGAAPCLFTSTIPAWNCTNLHRIASKTASRLVFAHVRATTEGSLTEDNCHPFYHNSLMWMHNGGLGGWKYIKRKLGERLHDKWYLNVQGGTDSEWAFALFLDRLERLGTDPSSEPKKGFGPAVLRRAMLQTIEIINELTMGIPESTVQSENVDTRSLLNFAVTDGHSIICTRYVSSKTDEAASLYFSSGTQWEMKPSAGEDRDYQMERRDKGADIVLVASEPLTFERENWVNVPTNSMLTIHGQTVMVNPIIDAFSDRDPCNKRSSAFAQTKGLTTNEKATPRVNSPASTPGPDPDIQRRIITPMIPPGIGRSRTPDHAPVTLKARTPLALSETASSDIRSAVDLPSSRPEVAAKLPSQGNIKKKRRSLNIGEYPHPAEYTEPEVQTPPSPVQNTPRTGDYVTAEKAARSSRAPPTRFFGMSGRLIATAGRLPVVRSATARAVRQYHQIPSGGLLRADAAIRATRRRMWFPVNSFHNAVAVRNASFARLLPRLVVKFIRIPALAGGVMVGGLAWVQYQATLAGNYAWDVINTAKETVSSTATGLFDGAKGIADQTRRGWENTKEQVELPEWMQKLLRIQEEIGTGKGDGGSGGGPGGEEPSKQSRAGAGVAAGASAMVYGYENSDDDNDETAKDDQMMVLTKKMIEIRNILARIGQSSTLTLPSIVVIGSQSSGKSSVPIELTLINTPGSRAEYGEFPDLGLGKITDFSSIQRTLTELNQAVSEAQCVSDDPIRLTISSPNVPDLSLIDLPGYIQVVGQNQPLELKQKISELCDKYIQPPNVILAISAADVDLANSTALRASRRVDPRGERTIGVVTKMDLVDPTRGAAILNDKQYPLRLGYVGVVSRAPPINALFKKGDSNLTSAITKNENAYFSSHPLEFGPGADVAVGTSTLRKKLMHVLEQTMSGSLQSTSDAIRQELEEATYEFKVQYNDRPLSAESYLAESLDAFKHSFKRFAEEFGRPQMHELLKNELDQRVLDLLAAKYWNKPIYDLSVPPPEPDSLADLPKADPDSLYWRRRLDASTSALTKLGVGRLATNVVANSIQSHVDGLISQSTFVNHPFARQAITEAASTILNDRFYSTSDQVENCIKPFKFDIDMEEREWSAGRDHAQGVLRKELNACEGAFKDLESAVGGRRKLREVINFIDKARKGDIAVEGESQSGAGGFSASLLAKGREAVFLRDRADILKMRLLAVKSKQCANMKNKYHCPEVFLDAVATKLASTAVLFLNVELLSEFYYNFPRELDIRLGRHLSDDQVERFAKEDPKIKKHLEVIKRKELLELVLEKMDSLRQLEGRERERAKRGSKQNGAGVQDGFVLV</sequence>
<dbReference type="PANTHER" id="PTHR43187:SF1">
    <property type="entry name" value="GLUTAMINE AMIDOTRANSFERASE DUG3-RELATED"/>
    <property type="match status" value="1"/>
</dbReference>
<feature type="compositionally biased region" description="Polar residues" evidence="4">
    <location>
        <begin position="418"/>
        <end position="439"/>
    </location>
</feature>
<organism evidence="8 9">
    <name type="scientific">Xylaria multiplex</name>
    <dbReference type="NCBI Taxonomy" id="323545"/>
    <lineage>
        <taxon>Eukaryota</taxon>
        <taxon>Fungi</taxon>
        <taxon>Dikarya</taxon>
        <taxon>Ascomycota</taxon>
        <taxon>Pezizomycotina</taxon>
        <taxon>Sordariomycetes</taxon>
        <taxon>Xylariomycetidae</taxon>
        <taxon>Xylariales</taxon>
        <taxon>Xylariaceae</taxon>
        <taxon>Xylaria</taxon>
    </lineage>
</organism>
<keyword evidence="2" id="KW-0315">Glutamine amidotransferase</keyword>
<evidence type="ECO:0000259" key="5">
    <source>
        <dbReference type="PROSITE" id="PS51278"/>
    </source>
</evidence>
<evidence type="ECO:0000259" key="6">
    <source>
        <dbReference type="PROSITE" id="PS51388"/>
    </source>
</evidence>
<dbReference type="CDD" id="cd08771">
    <property type="entry name" value="DLP_1"/>
    <property type="match status" value="1"/>
</dbReference>
<reference evidence="8 9" key="1">
    <citation type="submission" date="2019-12" db="EMBL/GenBank/DDBJ databases">
        <title>Draft genome sequence of the ascomycete Xylaria multiplex DSM 110363.</title>
        <authorList>
            <person name="Buettner E."/>
            <person name="Kellner H."/>
        </authorList>
    </citation>
    <scope>NUCLEOTIDE SEQUENCE [LARGE SCALE GENOMIC DNA]</scope>
    <source>
        <strain evidence="8 9">DSM 110363</strain>
    </source>
</reference>
<dbReference type="InterPro" id="IPR027417">
    <property type="entry name" value="P-loop_NTPase"/>
</dbReference>
<dbReference type="GO" id="GO:0008242">
    <property type="term" value="F:omega peptidase activity"/>
    <property type="evidence" value="ECO:0007669"/>
    <property type="project" value="TreeGrafter"/>
</dbReference>
<dbReference type="Gene3D" id="3.40.50.300">
    <property type="entry name" value="P-loop containing nucleotide triphosphate hydrolases"/>
    <property type="match status" value="1"/>
</dbReference>
<dbReference type="Proteomes" id="UP000481858">
    <property type="component" value="Unassembled WGS sequence"/>
</dbReference>
<feature type="region of interest" description="Disordered" evidence="4">
    <location>
        <begin position="490"/>
        <end position="548"/>
    </location>
</feature>
<dbReference type="InParanoid" id="A0A7C8MUH6"/>
<feature type="region of interest" description="Disordered" evidence="4">
    <location>
        <begin position="418"/>
        <end position="449"/>
    </location>
</feature>
<dbReference type="InterPro" id="IPR026869">
    <property type="entry name" value="EgtC-like"/>
</dbReference>
<keyword evidence="1" id="KW-0547">Nucleotide-binding</keyword>
<dbReference type="InterPro" id="IPR056495">
    <property type="entry name" value="LIS_MGM1"/>
</dbReference>
<dbReference type="Pfam" id="PF01031">
    <property type="entry name" value="Dynamin_M"/>
    <property type="match status" value="1"/>
</dbReference>
<evidence type="ECO:0000256" key="4">
    <source>
        <dbReference type="SAM" id="MobiDB-lite"/>
    </source>
</evidence>
<dbReference type="Pfam" id="PF13230">
    <property type="entry name" value="GATase_4"/>
    <property type="match status" value="1"/>
</dbReference>
<evidence type="ECO:0000259" key="7">
    <source>
        <dbReference type="PROSITE" id="PS51718"/>
    </source>
</evidence>
<dbReference type="GO" id="GO:0061672">
    <property type="term" value="C:glutathione hydrolase complex"/>
    <property type="evidence" value="ECO:0007669"/>
    <property type="project" value="TreeGrafter"/>
</dbReference>
<accession>A0A7C8MUH6</accession>
<dbReference type="EMBL" id="WUBL01000044">
    <property type="protein sequence ID" value="KAF2968873.1"/>
    <property type="molecule type" value="Genomic_DNA"/>
</dbReference>
<dbReference type="InterPro" id="IPR000375">
    <property type="entry name" value="Dynamin_stalk"/>
</dbReference>
<dbReference type="OrthoDB" id="5061070at2759"/>
<gene>
    <name evidence="8" type="ORF">GQX73_g4664</name>
</gene>
<dbReference type="GO" id="GO:0006751">
    <property type="term" value="P:glutathione catabolic process"/>
    <property type="evidence" value="ECO:0007669"/>
    <property type="project" value="TreeGrafter"/>
</dbReference>
<keyword evidence="9" id="KW-1185">Reference proteome</keyword>
<dbReference type="InterPro" id="IPR029055">
    <property type="entry name" value="Ntn_hydrolases_N"/>
</dbReference>
<dbReference type="Pfam" id="PF00350">
    <property type="entry name" value="Dynamin_N"/>
    <property type="match status" value="1"/>
</dbReference>
<feature type="compositionally biased region" description="Gly residues" evidence="4">
    <location>
        <begin position="734"/>
        <end position="747"/>
    </location>
</feature>
<dbReference type="InterPro" id="IPR022812">
    <property type="entry name" value="Dynamin"/>
</dbReference>
<dbReference type="InterPro" id="IPR045063">
    <property type="entry name" value="Dynamin_N"/>
</dbReference>
<dbReference type="PROSITE" id="PS51278">
    <property type="entry name" value="GATASE_TYPE_2"/>
    <property type="match status" value="1"/>
</dbReference>
<dbReference type="PROSITE" id="PS51718">
    <property type="entry name" value="G_DYNAMIN_2"/>
    <property type="match status" value="1"/>
</dbReference>
<dbReference type="InterPro" id="IPR030381">
    <property type="entry name" value="G_DYNAMIN_dom"/>
</dbReference>
<dbReference type="InterPro" id="IPR017932">
    <property type="entry name" value="GATase_2_dom"/>
</dbReference>
<evidence type="ECO:0000313" key="9">
    <source>
        <dbReference type="Proteomes" id="UP000481858"/>
    </source>
</evidence>
<dbReference type="FunFam" id="3.60.20.10:FF:000045">
    <property type="entry name" value="Glutamine amidotransferase DUG3"/>
    <property type="match status" value="1"/>
</dbReference>
<proteinExistence type="predicted"/>
<comment type="caution">
    <text evidence="8">The sequence shown here is derived from an EMBL/GenBank/DDBJ whole genome shotgun (WGS) entry which is preliminary data.</text>
</comment>
<keyword evidence="3" id="KW-0342">GTP-binding</keyword>
<evidence type="ECO:0000256" key="2">
    <source>
        <dbReference type="ARBA" id="ARBA00022962"/>
    </source>
</evidence>
<feature type="domain" description="Glutamine amidotransferase type-2" evidence="5">
    <location>
        <begin position="94"/>
        <end position="401"/>
    </location>
</feature>
<dbReference type="GO" id="GO:0005525">
    <property type="term" value="F:GTP binding"/>
    <property type="evidence" value="ECO:0007669"/>
    <property type="project" value="InterPro"/>
</dbReference>
<dbReference type="PANTHER" id="PTHR43187">
    <property type="entry name" value="GLUTAMINE AMIDOTRANSFERASE DUG3-RELATED"/>
    <property type="match status" value="1"/>
</dbReference>
<evidence type="ECO:0008006" key="10">
    <source>
        <dbReference type="Google" id="ProtNLM"/>
    </source>
</evidence>